<dbReference type="EMBL" id="JBHTLR010000007">
    <property type="protein sequence ID" value="MFD1216296.1"/>
    <property type="molecule type" value="Genomic_DNA"/>
</dbReference>
<evidence type="ECO:0000313" key="1">
    <source>
        <dbReference type="EMBL" id="MFD1216296.1"/>
    </source>
</evidence>
<proteinExistence type="predicted"/>
<dbReference type="Proteomes" id="UP001597264">
    <property type="component" value="Unassembled WGS sequence"/>
</dbReference>
<evidence type="ECO:0000313" key="2">
    <source>
        <dbReference type="Proteomes" id="UP001597264"/>
    </source>
</evidence>
<dbReference type="RefSeq" id="WP_230438399.1">
    <property type="nucleotide sequence ID" value="NZ_CP087715.1"/>
</dbReference>
<dbReference type="Gene3D" id="2.60.120.380">
    <property type="match status" value="1"/>
</dbReference>
<protein>
    <recommendedName>
        <fullName evidence="3">DNA breaking-rejoining protein</fullName>
    </recommendedName>
</protein>
<reference evidence="2" key="1">
    <citation type="journal article" date="2019" name="Int. J. Syst. Evol. Microbiol.">
        <title>The Global Catalogue of Microorganisms (GCM) 10K type strain sequencing project: providing services to taxonomists for standard genome sequencing and annotation.</title>
        <authorList>
            <consortium name="The Broad Institute Genomics Platform"/>
            <consortium name="The Broad Institute Genome Sequencing Center for Infectious Disease"/>
            <person name="Wu L."/>
            <person name="Ma J."/>
        </authorList>
    </citation>
    <scope>NUCLEOTIDE SEQUENCE [LARGE SCALE GENOMIC DNA]</scope>
    <source>
        <strain evidence="2">CCUG 54356</strain>
    </source>
</reference>
<evidence type="ECO:0008006" key="3">
    <source>
        <dbReference type="Google" id="ProtNLM"/>
    </source>
</evidence>
<comment type="caution">
    <text evidence="1">The sequence shown here is derived from an EMBL/GenBank/DDBJ whole genome shotgun (WGS) entry which is preliminary data.</text>
</comment>
<accession>A0ABW3U9Y6</accession>
<organism evidence="1 2">
    <name type="scientific">Microbulbifer celer</name>
    <dbReference type="NCBI Taxonomy" id="435905"/>
    <lineage>
        <taxon>Bacteria</taxon>
        <taxon>Pseudomonadati</taxon>
        <taxon>Pseudomonadota</taxon>
        <taxon>Gammaproteobacteria</taxon>
        <taxon>Cellvibrionales</taxon>
        <taxon>Microbulbiferaceae</taxon>
        <taxon>Microbulbifer</taxon>
    </lineage>
</organism>
<sequence length="140" mass="15149">MQSLWKFIPIPLLVAITVIAGPQNERRSERVRLAEAPSGAGAARMYDAINGYQTVEYLVDGKTGQSMQVRIASTNSHNLFRINAPAAPRAMFTSRPGGPGFSATLPRDGTYRVVVFLLRNAASEGEAARFSLDIRVSDPG</sequence>
<keyword evidence="2" id="KW-1185">Reference proteome</keyword>
<gene>
    <name evidence="1" type="ORF">ACFQ2X_06775</name>
</gene>
<name>A0ABW3U9Y6_9GAMM</name>